<sequence>MTAAPSSVRPADAPDQPRADIRNAPAIASEALLKGQSVVTIEHKGIRYRLQETRAGKLILTK</sequence>
<keyword evidence="3" id="KW-1185">Reference proteome</keyword>
<evidence type="ECO:0000313" key="2">
    <source>
        <dbReference type="EMBL" id="TVO59335.1"/>
    </source>
</evidence>
<protein>
    <submittedName>
        <fullName evidence="2">Hemin uptake protein HemP</fullName>
    </submittedName>
</protein>
<feature type="region of interest" description="Disordered" evidence="1">
    <location>
        <begin position="1"/>
        <end position="20"/>
    </location>
</feature>
<dbReference type="Gene3D" id="2.10.70.10">
    <property type="entry name" value="Complement Module, domain 1"/>
    <property type="match status" value="1"/>
</dbReference>
<dbReference type="OrthoDB" id="5348353at2"/>
<proteinExistence type="predicted"/>
<dbReference type="Pfam" id="PF10636">
    <property type="entry name" value="hemP"/>
    <property type="match status" value="1"/>
</dbReference>
<reference evidence="2 3" key="1">
    <citation type="submission" date="2019-07" db="EMBL/GenBank/DDBJ databases">
        <title>The pathways for chlorine oxyanion respiration interact through the shared metabolite chlorate.</title>
        <authorList>
            <person name="Barnum T.P."/>
            <person name="Cheng Y."/>
            <person name="Hill K.A."/>
            <person name="Lucas L.N."/>
            <person name="Carlson H.K."/>
            <person name="Coates J.D."/>
        </authorList>
    </citation>
    <scope>NUCLEOTIDE SEQUENCE [LARGE SCALE GENOMIC DNA]</scope>
    <source>
        <strain evidence="2 3">SFB-3</strain>
    </source>
</reference>
<dbReference type="RefSeq" id="WP_144307851.1">
    <property type="nucleotide sequence ID" value="NZ_VMNK01000002.1"/>
</dbReference>
<evidence type="ECO:0000313" key="3">
    <source>
        <dbReference type="Proteomes" id="UP000319502"/>
    </source>
</evidence>
<name>A0A557R2F4_9RHOO</name>
<dbReference type="EMBL" id="VMNK01000002">
    <property type="protein sequence ID" value="TVO59335.1"/>
    <property type="molecule type" value="Genomic_DNA"/>
</dbReference>
<accession>A0A557R2F4</accession>
<comment type="caution">
    <text evidence="2">The sequence shown here is derived from an EMBL/GenBank/DDBJ whole genome shotgun (WGS) entry which is preliminary data.</text>
</comment>
<evidence type="ECO:0000256" key="1">
    <source>
        <dbReference type="SAM" id="MobiDB-lite"/>
    </source>
</evidence>
<gene>
    <name evidence="2" type="ORF">FHP91_01060</name>
</gene>
<dbReference type="Proteomes" id="UP000319502">
    <property type="component" value="Unassembled WGS sequence"/>
</dbReference>
<dbReference type="AlphaFoldDB" id="A0A557R2F4"/>
<organism evidence="2 3">
    <name type="scientific">Denitromonas halophila</name>
    <dbReference type="NCBI Taxonomy" id="1629404"/>
    <lineage>
        <taxon>Bacteria</taxon>
        <taxon>Pseudomonadati</taxon>
        <taxon>Pseudomonadota</taxon>
        <taxon>Betaproteobacteria</taxon>
        <taxon>Rhodocyclales</taxon>
        <taxon>Zoogloeaceae</taxon>
        <taxon>Denitromonas</taxon>
    </lineage>
</organism>
<dbReference type="InterPro" id="IPR019600">
    <property type="entry name" value="Hemin_uptake_protein_HemP"/>
</dbReference>